<dbReference type="InterPro" id="IPR011608">
    <property type="entry name" value="PRD"/>
</dbReference>
<organism evidence="5 6">
    <name type="scientific">Candidatus Enterococcus murrayae</name>
    <dbReference type="NCBI Taxonomy" id="2815321"/>
    <lineage>
        <taxon>Bacteria</taxon>
        <taxon>Bacillati</taxon>
        <taxon>Bacillota</taxon>
        <taxon>Bacilli</taxon>
        <taxon>Lactobacillales</taxon>
        <taxon>Enterococcaceae</taxon>
        <taxon>Enterococcus</taxon>
    </lineage>
</organism>
<proteinExistence type="predicted"/>
<dbReference type="PANTHER" id="PTHR30185">
    <property type="entry name" value="CRYPTIC BETA-GLUCOSIDE BGL OPERON ANTITERMINATOR"/>
    <property type="match status" value="1"/>
</dbReference>
<gene>
    <name evidence="5" type="ORF">JZO85_06320</name>
</gene>
<dbReference type="SUPFAM" id="SSF63520">
    <property type="entry name" value="PTS-regulatory domain, PRD"/>
    <property type="match status" value="1"/>
</dbReference>
<dbReference type="InterPro" id="IPR050661">
    <property type="entry name" value="BglG_antiterminators"/>
</dbReference>
<evidence type="ECO:0000313" key="5">
    <source>
        <dbReference type="EMBL" id="MBO0451877.1"/>
    </source>
</evidence>
<keyword evidence="3" id="KW-0804">Transcription</keyword>
<protein>
    <submittedName>
        <fullName evidence="5">HTH domain-containing protein</fullName>
    </submittedName>
</protein>
<dbReference type="EMBL" id="JAFLVR010000012">
    <property type="protein sequence ID" value="MBO0451877.1"/>
    <property type="molecule type" value="Genomic_DNA"/>
</dbReference>
<feature type="domain" description="PRD" evidence="4">
    <location>
        <begin position="275"/>
        <end position="383"/>
    </location>
</feature>
<dbReference type="Proteomes" id="UP000664495">
    <property type="component" value="Unassembled WGS sequence"/>
</dbReference>
<comment type="caution">
    <text evidence="5">The sequence shown here is derived from an EMBL/GenBank/DDBJ whole genome shotgun (WGS) entry which is preliminary data.</text>
</comment>
<sequence>MLTYRQVLILSYILSMKEGVLLATLAQTLEVSDKTVKNEVAAINQLLPKEEQIQYIGKKGYFIEKAGRTIDKIMDESFQENHEEYVDRDRTNRILMILLFEKDYISMEALGRKLFLSKSMLNKLMDVSWRLRNYIEVSPTKGLRLPWSESKKRNFLAKSFIISPATLALVQQDSEALSAMDTLYQILQKAVLAHHYTVAGDAFTAFHRYMSVTMIRTQQGFLLEEEVAKVPLSNLMMEVNQQIQSELQVILSEKDLWSCQKKLNELNVLHSIKKDGFTEYMEVLKDNLDLFSKEIKKDFNITIEMSESLRENFLLHMYKLKIRNDNGTDVPNFNKRTINEHYPFSAQVIRDYFLPIFKLDIRESEVSYIILYFAKFLEPSMPKQELLLISDSAPSLIYDAQRKLMQRLEGCSVTIIPQYKYLAAMEEYNARFLAILTTEVPVIVKNHRALLIDKFLVQEDYGLIELYLQGCLHSNEKIRLEENYQRFVSEDDVIKGAYKSVTELFPEEQLGGFKRYDLVLEKNIGYFASFSKGKSQIRIKKLQTPILYKDHFLEAVIVAEYNPETNNLAGFFQVIHPLLQTST</sequence>
<keyword evidence="6" id="KW-1185">Reference proteome</keyword>
<dbReference type="Pfam" id="PF00874">
    <property type="entry name" value="PRD"/>
    <property type="match status" value="1"/>
</dbReference>
<evidence type="ECO:0000313" key="6">
    <source>
        <dbReference type="Proteomes" id="UP000664495"/>
    </source>
</evidence>
<evidence type="ECO:0000259" key="4">
    <source>
        <dbReference type="PROSITE" id="PS51372"/>
    </source>
</evidence>
<dbReference type="InterPro" id="IPR036388">
    <property type="entry name" value="WH-like_DNA-bd_sf"/>
</dbReference>
<dbReference type="RefSeq" id="WP_207107655.1">
    <property type="nucleotide sequence ID" value="NZ_JAFLVR010000012.1"/>
</dbReference>
<accession>A0ABS3HFT1</accession>
<dbReference type="InterPro" id="IPR036634">
    <property type="entry name" value="PRD_sf"/>
</dbReference>
<dbReference type="PANTHER" id="PTHR30185:SF18">
    <property type="entry name" value="TRANSCRIPTIONAL REGULATOR MTLR"/>
    <property type="match status" value="1"/>
</dbReference>
<dbReference type="PROSITE" id="PS51372">
    <property type="entry name" value="PRD_2"/>
    <property type="match status" value="1"/>
</dbReference>
<dbReference type="Gene3D" id="1.10.1790.10">
    <property type="entry name" value="PRD domain"/>
    <property type="match status" value="1"/>
</dbReference>
<evidence type="ECO:0000256" key="3">
    <source>
        <dbReference type="ARBA" id="ARBA00023163"/>
    </source>
</evidence>
<evidence type="ECO:0000256" key="1">
    <source>
        <dbReference type="ARBA" id="ARBA00022737"/>
    </source>
</evidence>
<keyword evidence="1" id="KW-0677">Repeat</keyword>
<name>A0ABS3HFT1_9ENTE</name>
<reference evidence="5 6" key="1">
    <citation type="submission" date="2021-03" db="EMBL/GenBank/DDBJ databases">
        <title>Enterococcal diversity collection.</title>
        <authorList>
            <person name="Gilmore M.S."/>
            <person name="Schwartzman J."/>
            <person name="Van Tyne D."/>
            <person name="Martin M."/>
            <person name="Earl A.M."/>
            <person name="Manson A.L."/>
            <person name="Straub T."/>
            <person name="Salamzade R."/>
            <person name="Saavedra J."/>
            <person name="Lebreton F."/>
            <person name="Prichula J."/>
            <person name="Schaufler K."/>
            <person name="Gaca A."/>
            <person name="Sgardioli B."/>
            <person name="Wagenaar J."/>
            <person name="Strong T."/>
        </authorList>
    </citation>
    <scope>NUCLEOTIDE SEQUENCE [LARGE SCALE GENOMIC DNA]</scope>
    <source>
        <strain evidence="5 6">MJM16</strain>
    </source>
</reference>
<keyword evidence="2" id="KW-0805">Transcription regulation</keyword>
<dbReference type="Gene3D" id="1.10.10.10">
    <property type="entry name" value="Winged helix-like DNA-binding domain superfamily/Winged helix DNA-binding domain"/>
    <property type="match status" value="1"/>
</dbReference>
<evidence type="ECO:0000256" key="2">
    <source>
        <dbReference type="ARBA" id="ARBA00023015"/>
    </source>
</evidence>